<dbReference type="PANTHER" id="PTHR22674:SF6">
    <property type="entry name" value="NTPASE KAP FAMILY P-LOOP DOMAIN-CONTAINING PROTEIN 1"/>
    <property type="match status" value="1"/>
</dbReference>
<dbReference type="Pfam" id="PF07693">
    <property type="entry name" value="KAP_NTPase"/>
    <property type="match status" value="1"/>
</dbReference>
<gene>
    <name evidence="2" type="ORF">SDC9_40609</name>
</gene>
<feature type="domain" description="KAP NTPase" evidence="1">
    <location>
        <begin position="18"/>
        <end position="331"/>
    </location>
</feature>
<proteinExistence type="predicted"/>
<dbReference type="InterPro" id="IPR011646">
    <property type="entry name" value="KAP_P-loop"/>
</dbReference>
<dbReference type="Gene3D" id="3.40.50.300">
    <property type="entry name" value="P-loop containing nucleotide triphosphate hydrolases"/>
    <property type="match status" value="1"/>
</dbReference>
<dbReference type="EMBL" id="VSSQ01000428">
    <property type="protein sequence ID" value="MPL94455.1"/>
    <property type="molecule type" value="Genomic_DNA"/>
</dbReference>
<accession>A0A644VSR6</accession>
<organism evidence="2">
    <name type="scientific">bioreactor metagenome</name>
    <dbReference type="NCBI Taxonomy" id="1076179"/>
    <lineage>
        <taxon>unclassified sequences</taxon>
        <taxon>metagenomes</taxon>
        <taxon>ecological metagenomes</taxon>
    </lineage>
</organism>
<dbReference type="SUPFAM" id="SSF52540">
    <property type="entry name" value="P-loop containing nucleoside triphosphate hydrolases"/>
    <property type="match status" value="1"/>
</dbReference>
<protein>
    <recommendedName>
        <fullName evidence="1">KAP NTPase domain-containing protein</fullName>
    </recommendedName>
</protein>
<name>A0A644VSR6_9ZZZZ</name>
<reference evidence="2" key="1">
    <citation type="submission" date="2019-08" db="EMBL/GenBank/DDBJ databases">
        <authorList>
            <person name="Kucharzyk K."/>
            <person name="Murdoch R.W."/>
            <person name="Higgins S."/>
            <person name="Loffler F."/>
        </authorList>
    </citation>
    <scope>NUCLEOTIDE SEQUENCE</scope>
</reference>
<dbReference type="AlphaFoldDB" id="A0A644VSR6"/>
<evidence type="ECO:0000259" key="1">
    <source>
        <dbReference type="Pfam" id="PF07693"/>
    </source>
</evidence>
<comment type="caution">
    <text evidence="2">The sequence shown here is derived from an EMBL/GenBank/DDBJ whole genome shotgun (WGS) entry which is preliminary data.</text>
</comment>
<evidence type="ECO:0000313" key="2">
    <source>
        <dbReference type="EMBL" id="MPL94455.1"/>
    </source>
</evidence>
<dbReference type="InterPro" id="IPR027417">
    <property type="entry name" value="P-loop_NTPase"/>
</dbReference>
<dbReference type="InterPro" id="IPR052754">
    <property type="entry name" value="NTPase_KAP_P-loop"/>
</dbReference>
<dbReference type="PANTHER" id="PTHR22674">
    <property type="entry name" value="NTPASE, KAP FAMILY P-LOOP DOMAIN-CONTAINING 1"/>
    <property type="match status" value="1"/>
</dbReference>
<sequence>MLNSEEPIKLLKDDELERKHFSKNLRDAIIKYNDFYDNSLTIGLYGKWGSGKTSIIFMLKEYFKEVENKNQIIFEFNPWFYSSENNFIQLFFDELIRAIDITNPNDIDLKNKLEVYSKNISNPHSKYDYYIIKGKYNIYKIKNFFKKYLTKDFIIKQSTSVIDSHAGTNLKPEKKDEIAKLNELKNEVNSKIKKYHILCIIDDIDRLSDKGIIDIFKLVKTIADFQNITFLLAFDQEICANALNKLQKNKGKDYLEKIINVPIHVPMITIDEIKESFENNLTETVDKFNVKNFEENRWNNFFYKNTNIMSFFKNLRDIKRFFNIFNFNYSLINIDVNFADLLALTLIQTFKPEFYQIMIKNEKLLTSYFISDEKFFGYVKSVACDPETDPIFSENIGVLYKCFKKEIDSEESEFLKDILNFLFPKLLNEKNSMYTYSFLDDFDEGLNICYYGHFRSYFKLDPKYKTLTEEEIRKYIKILYNPETINFFLRELKSENMLYPLLNIIKNRLNLLNMDFESEIISSLYMAENYIAKDCKYQVHTPIFSIIKKLIGKSQVSYQTICSYWETSTNLLSDLSLFEYITKERMNLEYNHWINNKNYINLKKIITERIENFNEEYAEKYSYNNFHEMFWIFKGLNKLNITFYKDIFNNFFFNDIIIVAFLHDAFLEILRKYDNLCEVKDKEIITVMDYLMKYQDIDSISQKIENLNRTKEEYKDFIDKLIYLFERGKYLSSPHVQFMKNCFTIV</sequence>